<feature type="repeat" description="RCC1" evidence="6">
    <location>
        <begin position="313"/>
        <end position="366"/>
    </location>
</feature>
<dbReference type="SUPFAM" id="SSF57903">
    <property type="entry name" value="FYVE/PHD zinc finger"/>
    <property type="match status" value="1"/>
</dbReference>
<dbReference type="Gene3D" id="3.30.40.10">
    <property type="entry name" value="Zinc/RING finger domain, C3HC4 (zinc finger)"/>
    <property type="match status" value="1"/>
</dbReference>
<keyword evidence="2" id="KW-0677">Repeat</keyword>
<keyword evidence="11" id="KW-1185">Reference proteome</keyword>
<dbReference type="AlphaFoldDB" id="A0A7J6I7A0"/>
<dbReference type="Gene3D" id="2.130.10.30">
    <property type="entry name" value="Regulator of chromosome condensation 1/beta-lactamase-inhibitor protein II"/>
    <property type="match status" value="2"/>
</dbReference>
<evidence type="ECO:0000256" key="4">
    <source>
        <dbReference type="ARBA" id="ARBA00022833"/>
    </source>
</evidence>
<dbReference type="FunFam" id="2.130.10.30:FF:000028">
    <property type="entry name" value="PH, RCC1 and FYVE domains-containing protein 1"/>
    <property type="match status" value="1"/>
</dbReference>
<dbReference type="CDD" id="cd00065">
    <property type="entry name" value="FYVE_like_SF"/>
    <property type="match status" value="1"/>
</dbReference>
<feature type="domain" description="FYVE-type" evidence="9">
    <location>
        <begin position="592"/>
        <end position="654"/>
    </location>
</feature>
<dbReference type="InterPro" id="IPR013083">
    <property type="entry name" value="Znf_RING/FYVE/PHD"/>
</dbReference>
<dbReference type="Pfam" id="PF25390">
    <property type="entry name" value="WD40_RLD"/>
    <property type="match status" value="1"/>
</dbReference>
<dbReference type="SMART" id="SM00064">
    <property type="entry name" value="FYVE"/>
    <property type="match status" value="1"/>
</dbReference>
<dbReference type="InterPro" id="IPR000306">
    <property type="entry name" value="Znf_FYVE"/>
</dbReference>
<dbReference type="InterPro" id="IPR009091">
    <property type="entry name" value="RCC1/BLIP-II"/>
</dbReference>
<dbReference type="PANTHER" id="PTHR22870">
    <property type="entry name" value="REGULATOR OF CHROMOSOME CONDENSATION"/>
    <property type="match status" value="1"/>
</dbReference>
<dbReference type="InterPro" id="IPR051210">
    <property type="entry name" value="Ub_ligase/GEF_domain"/>
</dbReference>
<feature type="repeat" description="RCC1" evidence="6">
    <location>
        <begin position="536"/>
        <end position="587"/>
    </location>
</feature>
<feature type="repeat" description="RCC1" evidence="6">
    <location>
        <begin position="200"/>
        <end position="260"/>
    </location>
</feature>
<accession>A0A7J6I7A0</accession>
<evidence type="ECO:0000256" key="3">
    <source>
        <dbReference type="ARBA" id="ARBA00022771"/>
    </source>
</evidence>
<feature type="repeat" description="RCC1" evidence="6">
    <location>
        <begin position="484"/>
        <end position="535"/>
    </location>
</feature>
<dbReference type="GO" id="GO:0008270">
    <property type="term" value="F:zinc ion binding"/>
    <property type="evidence" value="ECO:0007669"/>
    <property type="project" value="UniProtKB-KW"/>
</dbReference>
<feature type="repeat" description="RCC1" evidence="6">
    <location>
        <begin position="432"/>
        <end position="483"/>
    </location>
</feature>
<feature type="repeat" description="RCC1" evidence="6">
    <location>
        <begin position="261"/>
        <end position="312"/>
    </location>
</feature>
<evidence type="ECO:0000256" key="7">
    <source>
        <dbReference type="SAM" id="Coils"/>
    </source>
</evidence>
<feature type="compositionally biased region" description="Polar residues" evidence="8">
    <location>
        <begin position="91"/>
        <end position="102"/>
    </location>
</feature>
<evidence type="ECO:0000256" key="2">
    <source>
        <dbReference type="ARBA" id="ARBA00022737"/>
    </source>
</evidence>
<feature type="repeat" description="RCC1" evidence="6">
    <location>
        <begin position="367"/>
        <end position="418"/>
    </location>
</feature>
<sequence>MADLQRNQYIFDKDTSQAIIALKKGAHLLKFGRRGSPKFCPFRLSNICKDKDEAEVWLAALRALISRDNRHWCSETRSESGTIDGPCIPTQRKSTSDLSCSRNDISDKDVEGSQPILVPYENSSQNSLGKAFAEVFSCTASGKGYNRAESFAKHISLLSPDGLDDTQSSTSATDTFRSSESSAFSSSSKGSFYEDIDNFNDVYIWGEGIGDGLLGGGIHRIGTTAVRMDALLPKTLESTAVLDPYDIACGRQHAMLITKQKQLFSWGEGSGGKLGHGVEEDVSHPKLIDGLGGSKIELVACGELHTCAVTVSGDLYTWGDGARDFGILGHGNETSHWIPKKLIGQDSAQVSFISSGPWHTAFVTSAGQLFTFGDGTFGALGHGDRHSTAVPREVETLKGLRTVRTSCGVWHTAAVVEVSTGTSSGCNSNVSGKLFTWGDGDKGQLGHGDKIHRLSPSRVTVLDKANFCQVACGHVITIALTTSGQVYTMGSADFGQSCIHESAYKVPIKVEGNIKNRCIEEIACGSHHVAVLSSKAEVYTWGMGRNGQLGHGDKEDKKNPTLVKALKDKQVKKVVCGSNFTAVICLHEWMSGADHSICSGCRNPFGFRRKRHHCYNCGLVFCKACSSNKSVKAALAPNTMKPYHVCDDCFTKLMRVTEFGSNSSRSLSRNISAVSEKGTPNHGPFHRRPASFDSSKLALSPQTNKGTFSPISNECFSSESVTTFEKPKARSPFIPRPRLVLREKALASRRSSPAYLESITSTLTSHDHSESTIDVSNQKEESISQEINILRAQVSLVMLQKFLANYVEDLTCKSENLEAELKRTSRQLRDATVTAQEEAEKTKVAKGVIRSLAAKVHLSFFSVNVLLHNTFIDPLLLWQLKNLAKKQVEQKLDVEAPKLLFLRWGKETSLKIAKVCLLIAE</sequence>
<comment type="caution">
    <text evidence="10">The sequence shown here is derived from an EMBL/GenBank/DDBJ whole genome shotgun (WGS) entry which is preliminary data.</text>
</comment>
<feature type="coiled-coil region" evidence="7">
    <location>
        <begin position="807"/>
        <end position="834"/>
    </location>
</feature>
<evidence type="ECO:0000256" key="5">
    <source>
        <dbReference type="PROSITE-ProRule" id="PRU00091"/>
    </source>
</evidence>
<dbReference type="EMBL" id="JAATIQ010000005">
    <property type="protein sequence ID" value="KAF4403186.1"/>
    <property type="molecule type" value="Genomic_DNA"/>
</dbReference>
<keyword evidence="7" id="KW-0175">Coiled coil</keyword>
<feature type="compositionally biased region" description="Low complexity" evidence="8">
    <location>
        <begin position="165"/>
        <end position="189"/>
    </location>
</feature>
<organism evidence="10 11">
    <name type="scientific">Cannabis sativa</name>
    <name type="common">Hemp</name>
    <name type="synonym">Marijuana</name>
    <dbReference type="NCBI Taxonomy" id="3483"/>
    <lineage>
        <taxon>Eukaryota</taxon>
        <taxon>Viridiplantae</taxon>
        <taxon>Streptophyta</taxon>
        <taxon>Embryophyta</taxon>
        <taxon>Tracheophyta</taxon>
        <taxon>Spermatophyta</taxon>
        <taxon>Magnoliopsida</taxon>
        <taxon>eudicotyledons</taxon>
        <taxon>Gunneridae</taxon>
        <taxon>Pentapetalae</taxon>
        <taxon>rosids</taxon>
        <taxon>fabids</taxon>
        <taxon>Rosales</taxon>
        <taxon>Cannabaceae</taxon>
        <taxon>Cannabis</taxon>
    </lineage>
</organism>
<evidence type="ECO:0000313" key="10">
    <source>
        <dbReference type="EMBL" id="KAF4403186.1"/>
    </source>
</evidence>
<proteinExistence type="predicted"/>
<dbReference type="PRINTS" id="PR00633">
    <property type="entry name" value="RCCNDNSATION"/>
</dbReference>
<dbReference type="Pfam" id="PF01363">
    <property type="entry name" value="FYVE"/>
    <property type="match status" value="1"/>
</dbReference>
<dbReference type="InterPro" id="IPR011011">
    <property type="entry name" value="Znf_FYVE_PHD"/>
</dbReference>
<protein>
    <recommendedName>
        <fullName evidence="9">FYVE-type domain-containing protein</fullName>
    </recommendedName>
</protein>
<keyword evidence="4" id="KW-0862">Zinc</keyword>
<dbReference type="InterPro" id="IPR000408">
    <property type="entry name" value="Reg_chr_condens"/>
</dbReference>
<gene>
    <name evidence="10" type="ORF">G4B88_027957</name>
</gene>
<evidence type="ECO:0000256" key="6">
    <source>
        <dbReference type="PROSITE-ProRule" id="PRU00235"/>
    </source>
</evidence>
<keyword evidence="3 5" id="KW-0863">Zinc-finger</keyword>
<dbReference type="InterPro" id="IPR058923">
    <property type="entry name" value="RCC1-like_dom"/>
</dbReference>
<evidence type="ECO:0000256" key="1">
    <source>
        <dbReference type="ARBA" id="ARBA00022723"/>
    </source>
</evidence>
<dbReference type="SUPFAM" id="SSF50985">
    <property type="entry name" value="RCC1/BLIP-II"/>
    <property type="match status" value="1"/>
</dbReference>
<name>A0A7J6I7A0_CANSA</name>
<evidence type="ECO:0000313" key="11">
    <source>
        <dbReference type="Proteomes" id="UP000583929"/>
    </source>
</evidence>
<dbReference type="PROSITE" id="PS00626">
    <property type="entry name" value="RCC1_2"/>
    <property type="match status" value="2"/>
</dbReference>
<dbReference type="PROSITE" id="PS50178">
    <property type="entry name" value="ZF_FYVE"/>
    <property type="match status" value="1"/>
</dbReference>
<evidence type="ECO:0000256" key="8">
    <source>
        <dbReference type="SAM" id="MobiDB-lite"/>
    </source>
</evidence>
<feature type="region of interest" description="Disordered" evidence="8">
    <location>
        <begin position="163"/>
        <end position="189"/>
    </location>
</feature>
<keyword evidence="1" id="KW-0479">Metal-binding</keyword>
<feature type="region of interest" description="Disordered" evidence="8">
    <location>
        <begin position="79"/>
        <end position="102"/>
    </location>
</feature>
<dbReference type="PANTHER" id="PTHR22870:SF419">
    <property type="entry name" value="GTPASE BINDING PROTEIN, PUTATIVE-RELATED"/>
    <property type="match status" value="1"/>
</dbReference>
<reference evidence="10 11" key="1">
    <citation type="journal article" date="2020" name="bioRxiv">
        <title>Sequence and annotation of 42 cannabis genomes reveals extensive copy number variation in cannabinoid synthesis and pathogen resistance genes.</title>
        <authorList>
            <person name="Mckernan K.J."/>
            <person name="Helbert Y."/>
            <person name="Kane L.T."/>
            <person name="Ebling H."/>
            <person name="Zhang L."/>
            <person name="Liu B."/>
            <person name="Eaton Z."/>
            <person name="Mclaughlin S."/>
            <person name="Kingan S."/>
            <person name="Baybayan P."/>
            <person name="Concepcion G."/>
            <person name="Jordan M."/>
            <person name="Riva A."/>
            <person name="Barbazuk W."/>
            <person name="Harkins T."/>
        </authorList>
    </citation>
    <scope>NUCLEOTIDE SEQUENCE [LARGE SCALE GENOMIC DNA]</scope>
    <source>
        <strain evidence="11">cv. Jamaican Lion 4</strain>
        <tissue evidence="10">Leaf</tissue>
    </source>
</reference>
<dbReference type="Proteomes" id="UP000583929">
    <property type="component" value="Unassembled WGS sequence"/>
</dbReference>
<dbReference type="PROSITE" id="PS50012">
    <property type="entry name" value="RCC1_3"/>
    <property type="match status" value="7"/>
</dbReference>
<dbReference type="InterPro" id="IPR017455">
    <property type="entry name" value="Znf_FYVE-rel"/>
</dbReference>
<evidence type="ECO:0000259" key="9">
    <source>
        <dbReference type="PROSITE" id="PS50178"/>
    </source>
</evidence>